<feature type="domain" description="HTH lacI-type" evidence="4">
    <location>
        <begin position="19"/>
        <end position="73"/>
    </location>
</feature>
<dbReference type="PANTHER" id="PTHR30146:SF153">
    <property type="entry name" value="LACTOSE OPERON REPRESSOR"/>
    <property type="match status" value="1"/>
</dbReference>
<dbReference type="Pfam" id="PF13377">
    <property type="entry name" value="Peripla_BP_3"/>
    <property type="match status" value="1"/>
</dbReference>
<sequence>MADTGIPPRRINRRQSGQPTINDVARLANCSPMTVSRVTNNEPSVREETRQAVLDAIEQLNYKPNRAARSLAGAAQNRIALLYSNPSASYLSELLMGSLDQASRSDVHLVVEQCEFDKDEEKVVRRLVESGIDGFLLPSPLCDETALLDMLAKQGTRAIQVGPGRPHADHSAVLIDEYQAAYDMTAHIIGLGHKRVGFVIGNPHQTASGQRLSGFLDAMKASGLEVTDGLVMQGLFTYRSGYDAAVRLLDQPDPPTAIFASNDDMAAAVVAVAHRRHLDVPVDLSVCGFDDTAIASTIWPELTTIRQPIAEMARRAVDLLASELRGNRSGKAAKPSHITLDYTLVRRQSDAAPGLVRRAMKRGPTSDG</sequence>
<gene>
    <name evidence="5" type="ORF">KK137_11455</name>
</gene>
<dbReference type="InterPro" id="IPR000843">
    <property type="entry name" value="HTH_LacI"/>
</dbReference>
<evidence type="ECO:0000256" key="2">
    <source>
        <dbReference type="ARBA" id="ARBA00023125"/>
    </source>
</evidence>
<evidence type="ECO:0000313" key="6">
    <source>
        <dbReference type="Proteomes" id="UP000811255"/>
    </source>
</evidence>
<dbReference type="SUPFAM" id="SSF53822">
    <property type="entry name" value="Periplasmic binding protein-like I"/>
    <property type="match status" value="1"/>
</dbReference>
<organism evidence="5 6">
    <name type="scientific">Croceibacterium selenioxidans</name>
    <dbReference type="NCBI Taxonomy" id="2838833"/>
    <lineage>
        <taxon>Bacteria</taxon>
        <taxon>Pseudomonadati</taxon>
        <taxon>Pseudomonadota</taxon>
        <taxon>Alphaproteobacteria</taxon>
        <taxon>Sphingomonadales</taxon>
        <taxon>Erythrobacteraceae</taxon>
        <taxon>Croceibacterium</taxon>
    </lineage>
</organism>
<name>A0ABS5W5B7_9SPHN</name>
<dbReference type="PROSITE" id="PS50932">
    <property type="entry name" value="HTH_LACI_2"/>
    <property type="match status" value="1"/>
</dbReference>
<evidence type="ECO:0000256" key="1">
    <source>
        <dbReference type="ARBA" id="ARBA00023015"/>
    </source>
</evidence>
<dbReference type="SMART" id="SM00354">
    <property type="entry name" value="HTH_LACI"/>
    <property type="match status" value="1"/>
</dbReference>
<dbReference type="PANTHER" id="PTHR30146">
    <property type="entry name" value="LACI-RELATED TRANSCRIPTIONAL REPRESSOR"/>
    <property type="match status" value="1"/>
</dbReference>
<keyword evidence="2 5" id="KW-0238">DNA-binding</keyword>
<dbReference type="InterPro" id="IPR028082">
    <property type="entry name" value="Peripla_BP_I"/>
</dbReference>
<accession>A0ABS5W5B7</accession>
<dbReference type="EMBL" id="JAHFVK010000002">
    <property type="protein sequence ID" value="MBT2134950.1"/>
    <property type="molecule type" value="Genomic_DNA"/>
</dbReference>
<dbReference type="Proteomes" id="UP000811255">
    <property type="component" value="Unassembled WGS sequence"/>
</dbReference>
<protein>
    <submittedName>
        <fullName evidence="5">LacI family DNA-binding transcriptional regulator</fullName>
    </submittedName>
</protein>
<evidence type="ECO:0000313" key="5">
    <source>
        <dbReference type="EMBL" id="MBT2134950.1"/>
    </source>
</evidence>
<reference evidence="5 6" key="1">
    <citation type="submission" date="2021-05" db="EMBL/GenBank/DDBJ databases">
        <title>Croceibacterium sp. LX-88 genome sequence.</title>
        <authorList>
            <person name="Luo X."/>
        </authorList>
    </citation>
    <scope>NUCLEOTIDE SEQUENCE [LARGE SCALE GENOMIC DNA]</scope>
    <source>
        <strain evidence="5 6">LX-88</strain>
    </source>
</reference>
<proteinExistence type="predicted"/>
<dbReference type="InterPro" id="IPR010982">
    <property type="entry name" value="Lambda_DNA-bd_dom_sf"/>
</dbReference>
<evidence type="ECO:0000259" key="4">
    <source>
        <dbReference type="PROSITE" id="PS50932"/>
    </source>
</evidence>
<dbReference type="SUPFAM" id="SSF47413">
    <property type="entry name" value="lambda repressor-like DNA-binding domains"/>
    <property type="match status" value="1"/>
</dbReference>
<dbReference type="Gene3D" id="3.40.50.2300">
    <property type="match status" value="2"/>
</dbReference>
<dbReference type="Pfam" id="PF00356">
    <property type="entry name" value="LacI"/>
    <property type="match status" value="1"/>
</dbReference>
<dbReference type="CDD" id="cd01392">
    <property type="entry name" value="HTH_LacI"/>
    <property type="match status" value="1"/>
</dbReference>
<dbReference type="InterPro" id="IPR046335">
    <property type="entry name" value="LacI/GalR-like_sensor"/>
</dbReference>
<keyword evidence="3" id="KW-0804">Transcription</keyword>
<keyword evidence="1" id="KW-0805">Transcription regulation</keyword>
<dbReference type="Gene3D" id="1.10.260.40">
    <property type="entry name" value="lambda repressor-like DNA-binding domains"/>
    <property type="match status" value="1"/>
</dbReference>
<keyword evidence="6" id="KW-1185">Reference proteome</keyword>
<comment type="caution">
    <text evidence="5">The sequence shown here is derived from an EMBL/GenBank/DDBJ whole genome shotgun (WGS) entry which is preliminary data.</text>
</comment>
<dbReference type="GO" id="GO:0003677">
    <property type="term" value="F:DNA binding"/>
    <property type="evidence" value="ECO:0007669"/>
    <property type="project" value="UniProtKB-KW"/>
</dbReference>
<evidence type="ECO:0000256" key="3">
    <source>
        <dbReference type="ARBA" id="ARBA00023163"/>
    </source>
</evidence>
<dbReference type="CDD" id="cd01545">
    <property type="entry name" value="PBP1_SalR"/>
    <property type="match status" value="1"/>
</dbReference>
<dbReference type="RefSeq" id="WP_214536553.1">
    <property type="nucleotide sequence ID" value="NZ_JAHFVK010000002.1"/>
</dbReference>